<evidence type="ECO:0000313" key="2">
    <source>
        <dbReference type="EMBL" id="ASY10169.1"/>
    </source>
</evidence>
<gene>
    <name evidence="2" type="ORF">A1s21148_01085</name>
</gene>
<evidence type="ECO:0000313" key="3">
    <source>
        <dbReference type="Proteomes" id="UP000217144"/>
    </source>
</evidence>
<feature type="transmembrane region" description="Helical" evidence="1">
    <location>
        <begin position="21"/>
        <end position="43"/>
    </location>
</feature>
<accession>A0AAC9YR60</accession>
<organism evidence="2 3">
    <name type="scientific">Candidatus Planktophila lacus</name>
    <dbReference type="NCBI Taxonomy" id="1884913"/>
    <lineage>
        <taxon>Bacteria</taxon>
        <taxon>Bacillati</taxon>
        <taxon>Actinomycetota</taxon>
        <taxon>Actinomycetes</taxon>
        <taxon>Candidatus Nanopelagicales</taxon>
        <taxon>Candidatus Nanopelagicaceae</taxon>
        <taxon>Candidatus Planktophila</taxon>
    </lineage>
</organism>
<dbReference type="InterPro" id="IPR025498">
    <property type="entry name" value="DUF4389"/>
</dbReference>
<dbReference type="EMBL" id="CP016769">
    <property type="protein sequence ID" value="ASY10169.1"/>
    <property type="molecule type" value="Genomic_DNA"/>
</dbReference>
<name>A0AAC9YR60_9ACTN</name>
<keyword evidence="1" id="KW-0472">Membrane</keyword>
<dbReference type="KEGG" id="plan:A1s21148_01085"/>
<keyword evidence="1" id="KW-0812">Transmembrane</keyword>
<dbReference type="RefSeq" id="WP_095670657.1">
    <property type="nucleotide sequence ID" value="NZ_CP016769.1"/>
</dbReference>
<reference evidence="2 3" key="1">
    <citation type="submission" date="2016-07" db="EMBL/GenBank/DDBJ databases">
        <title>High microdiversification within the ubiquitous acI lineage of Actinobacteria.</title>
        <authorList>
            <person name="Neuenschwander S.M."/>
            <person name="Salcher M."/>
            <person name="Ghai R."/>
            <person name="Pernthaler J."/>
        </authorList>
    </citation>
    <scope>NUCLEOTIDE SEQUENCE [LARGE SCALE GENOMIC DNA]</scope>
    <source>
        <strain evidence="2">MMS-21-148</strain>
    </source>
</reference>
<feature type="transmembrane region" description="Helical" evidence="1">
    <location>
        <begin position="131"/>
        <end position="157"/>
    </location>
</feature>
<sequence>MSNQVKTLVKIKHKDRNRKTVFFRGIIAFPAIIFVATFAQSSFSESESWAAGTAGVVALPTLLALVFRGKYPSYVLTFNHAVVELSTRLAAYVLILNDKYPSIEANSKVAVLFPDVEGGKKLNRVLPLVKWFLAIPHYIVGAIYLVISLVVTVIAWVQTSITGRYPEWAGEIVLGTIAYWNRVQGYMLLLVTDKYPTFRLK</sequence>
<keyword evidence="1" id="KW-1133">Transmembrane helix</keyword>
<proteinExistence type="predicted"/>
<dbReference type="AlphaFoldDB" id="A0AAC9YR60"/>
<evidence type="ECO:0008006" key="4">
    <source>
        <dbReference type="Google" id="ProtNLM"/>
    </source>
</evidence>
<dbReference type="Pfam" id="PF14333">
    <property type="entry name" value="DUF4389"/>
    <property type="match status" value="1"/>
</dbReference>
<keyword evidence="3" id="KW-1185">Reference proteome</keyword>
<protein>
    <recommendedName>
        <fullName evidence="4">DUF4389 domain-containing protein</fullName>
    </recommendedName>
</protein>
<feature type="transmembrane region" description="Helical" evidence="1">
    <location>
        <begin position="49"/>
        <end position="67"/>
    </location>
</feature>
<evidence type="ECO:0000256" key="1">
    <source>
        <dbReference type="SAM" id="Phobius"/>
    </source>
</evidence>
<feature type="transmembrane region" description="Helical" evidence="1">
    <location>
        <begin position="74"/>
        <end position="95"/>
    </location>
</feature>
<dbReference type="Proteomes" id="UP000217144">
    <property type="component" value="Chromosome"/>
</dbReference>